<dbReference type="NCBIfam" id="TIGR01841">
    <property type="entry name" value="phasin"/>
    <property type="match status" value="1"/>
</dbReference>
<dbReference type="Proteomes" id="UP000244932">
    <property type="component" value="Unassembled WGS sequence"/>
</dbReference>
<evidence type="ECO:0000259" key="1">
    <source>
        <dbReference type="Pfam" id="PF09361"/>
    </source>
</evidence>
<dbReference type="InterPro" id="IPR010127">
    <property type="entry name" value="Phasin_subfam-1"/>
</dbReference>
<keyword evidence="3" id="KW-1185">Reference proteome</keyword>
<accession>A0A2R8ADT5</accession>
<gene>
    <name evidence="2" type="ORF">POI8812_02747</name>
</gene>
<dbReference type="OrthoDB" id="7303820at2"/>
<dbReference type="EMBL" id="OMKW01000003">
    <property type="protein sequence ID" value="SPF30411.1"/>
    <property type="molecule type" value="Genomic_DNA"/>
</dbReference>
<proteinExistence type="predicted"/>
<protein>
    <recommendedName>
        <fullName evidence="1">Phasin domain-containing protein</fullName>
    </recommendedName>
</protein>
<reference evidence="2 3" key="1">
    <citation type="submission" date="2018-03" db="EMBL/GenBank/DDBJ databases">
        <authorList>
            <person name="Keele B.F."/>
        </authorList>
    </citation>
    <scope>NUCLEOTIDE SEQUENCE [LARGE SCALE GENOMIC DNA]</scope>
    <source>
        <strain evidence="2 3">CeCT 8812</strain>
    </source>
</reference>
<name>A0A2R8ADT5_9RHOB</name>
<evidence type="ECO:0000313" key="3">
    <source>
        <dbReference type="Proteomes" id="UP000244932"/>
    </source>
</evidence>
<sequence length="148" mass="15851">MATKTAAKDATAQMEAFAADAQKTMTDTVEKMTKGFEEVSSFGQENLDAVMKSTEIAAKAAEGFGQEVQSYTKKSFEESVAAAKDMAAAKTMTELFEKQSAFAQSMFDGWMKQSSKMGEMMMASAKDVTAPVGDRVNAATAQMKSMTA</sequence>
<dbReference type="Pfam" id="PF09361">
    <property type="entry name" value="Phasin_2"/>
    <property type="match status" value="1"/>
</dbReference>
<dbReference type="AlphaFoldDB" id="A0A2R8ADT5"/>
<organism evidence="2 3">
    <name type="scientific">Pontivivens insulae</name>
    <dbReference type="NCBI Taxonomy" id="1639689"/>
    <lineage>
        <taxon>Bacteria</taxon>
        <taxon>Pseudomonadati</taxon>
        <taxon>Pseudomonadota</taxon>
        <taxon>Alphaproteobacteria</taxon>
        <taxon>Rhodobacterales</taxon>
        <taxon>Paracoccaceae</taxon>
        <taxon>Pontivivens</taxon>
    </lineage>
</organism>
<evidence type="ECO:0000313" key="2">
    <source>
        <dbReference type="EMBL" id="SPF30411.1"/>
    </source>
</evidence>
<dbReference type="RefSeq" id="WP_108783098.1">
    <property type="nucleotide sequence ID" value="NZ_OMKW01000003.1"/>
</dbReference>
<feature type="domain" description="Phasin" evidence="1">
    <location>
        <begin position="37"/>
        <end position="136"/>
    </location>
</feature>
<dbReference type="InterPro" id="IPR018968">
    <property type="entry name" value="Phasin"/>
</dbReference>